<sequence>MEPLNLLEQLSGVRLRRKGASAPECCTMTVGNMESAALFNAGKKGRGLRATKELSAGEVVFAEPSFSAVVFDRSPDSHDTSNEKAVMVSCELEHDIPLDSVFKSKEAILKGS</sequence>
<keyword evidence="2" id="KW-1185">Reference proteome</keyword>
<protein>
    <submittedName>
        <fullName evidence="1">Histone-lysine N-methyltransferase Smyd1-like isoform X1</fullName>
    </submittedName>
</protein>
<accession>A0AAD3NPB8</accession>
<evidence type="ECO:0000313" key="1">
    <source>
        <dbReference type="EMBL" id="GLD74706.1"/>
    </source>
</evidence>
<reference evidence="1" key="1">
    <citation type="submission" date="2022-08" db="EMBL/GenBank/DDBJ databases">
        <title>Genome sequencing of akame (Lates japonicus).</title>
        <authorList>
            <person name="Hashiguchi Y."/>
            <person name="Takahashi H."/>
        </authorList>
    </citation>
    <scope>NUCLEOTIDE SEQUENCE</scope>
    <source>
        <strain evidence="1">Kochi</strain>
    </source>
</reference>
<dbReference type="Proteomes" id="UP001279410">
    <property type="component" value="Unassembled WGS sequence"/>
</dbReference>
<dbReference type="InterPro" id="IPR046341">
    <property type="entry name" value="SET_dom_sf"/>
</dbReference>
<dbReference type="Gene3D" id="2.170.270.10">
    <property type="entry name" value="SET domain"/>
    <property type="match status" value="1"/>
</dbReference>
<comment type="caution">
    <text evidence="1">The sequence shown here is derived from an EMBL/GenBank/DDBJ whole genome shotgun (WGS) entry which is preliminary data.</text>
</comment>
<name>A0AAD3NPB8_LATJO</name>
<dbReference type="SUPFAM" id="SSF82199">
    <property type="entry name" value="SET domain"/>
    <property type="match status" value="1"/>
</dbReference>
<gene>
    <name evidence="1" type="ORF">AKAME5_002603800</name>
</gene>
<proteinExistence type="predicted"/>
<dbReference type="EMBL" id="BRZM01002433">
    <property type="protein sequence ID" value="GLD74706.1"/>
    <property type="molecule type" value="Genomic_DNA"/>
</dbReference>
<organism evidence="1 2">
    <name type="scientific">Lates japonicus</name>
    <name type="common">Japanese lates</name>
    <dbReference type="NCBI Taxonomy" id="270547"/>
    <lineage>
        <taxon>Eukaryota</taxon>
        <taxon>Metazoa</taxon>
        <taxon>Chordata</taxon>
        <taxon>Craniata</taxon>
        <taxon>Vertebrata</taxon>
        <taxon>Euteleostomi</taxon>
        <taxon>Actinopterygii</taxon>
        <taxon>Neopterygii</taxon>
        <taxon>Teleostei</taxon>
        <taxon>Neoteleostei</taxon>
        <taxon>Acanthomorphata</taxon>
        <taxon>Carangaria</taxon>
        <taxon>Carangaria incertae sedis</taxon>
        <taxon>Centropomidae</taxon>
        <taxon>Lates</taxon>
    </lineage>
</organism>
<evidence type="ECO:0000313" key="2">
    <source>
        <dbReference type="Proteomes" id="UP001279410"/>
    </source>
</evidence>
<dbReference type="AlphaFoldDB" id="A0AAD3NPB8"/>